<dbReference type="SUPFAM" id="SSF75217">
    <property type="entry name" value="alpha/beta knot"/>
    <property type="match status" value="1"/>
</dbReference>
<dbReference type="Gene3D" id="3.40.1280.10">
    <property type="match status" value="1"/>
</dbReference>
<organism evidence="6 7">
    <name type="scientific">Marinagarivorans cellulosilyticus</name>
    <dbReference type="NCBI Taxonomy" id="2721545"/>
    <lineage>
        <taxon>Bacteria</taxon>
        <taxon>Pseudomonadati</taxon>
        <taxon>Pseudomonadota</taxon>
        <taxon>Gammaproteobacteria</taxon>
        <taxon>Cellvibrionales</taxon>
        <taxon>Cellvibrionaceae</taxon>
        <taxon>Marinagarivorans</taxon>
    </lineage>
</organism>
<evidence type="ECO:0000256" key="4">
    <source>
        <dbReference type="ARBA" id="ARBA00022691"/>
    </source>
</evidence>
<dbReference type="Proteomes" id="UP001320119">
    <property type="component" value="Chromosome"/>
</dbReference>
<keyword evidence="7" id="KW-1185">Reference proteome</keyword>
<dbReference type="InterPro" id="IPR029026">
    <property type="entry name" value="tRNA_m1G_MTases_N"/>
</dbReference>
<reference evidence="6 7" key="1">
    <citation type="journal article" date="2022" name="IScience">
        <title>An ultrasensitive nanofiber-based assay for enzymatic hydrolysis and deep-sea microbial degradation of cellulose.</title>
        <authorList>
            <person name="Tsudome M."/>
            <person name="Tachioka M."/>
            <person name="Miyazaki M."/>
            <person name="Uchimura K."/>
            <person name="Tsuda M."/>
            <person name="Takaki Y."/>
            <person name="Deguchi S."/>
        </authorList>
    </citation>
    <scope>NUCLEOTIDE SEQUENCE [LARGE SCALE GENOMIC DNA]</scope>
    <source>
        <strain evidence="6 7">GE09</strain>
    </source>
</reference>
<accession>A0AAN2BJD1</accession>
<evidence type="ECO:0000313" key="6">
    <source>
        <dbReference type="EMBL" id="BCD96811.1"/>
    </source>
</evidence>
<keyword evidence="3" id="KW-0808">Transferase</keyword>
<sequence length="171" mass="18383">MNNLEAVVVGLSNPKSPSNVGSVMRAAGCYGVSAVRYTGKRFARAAKYHTDTKSVSTKIPLVQVESLVEGLPSGTKIVCVELVEGAVALPEFKHPESAVYIFGPEDGSIDQTLVDVADAVVYIPTIGCMNLAATVNVVLYDRLAKKNESIDHAHRIKTSRDVNNRLVVKQD</sequence>
<evidence type="ECO:0000256" key="1">
    <source>
        <dbReference type="ARBA" id="ARBA00007228"/>
    </source>
</evidence>
<dbReference type="AlphaFoldDB" id="A0AAN2BJD1"/>
<evidence type="ECO:0000256" key="3">
    <source>
        <dbReference type="ARBA" id="ARBA00022679"/>
    </source>
</evidence>
<feature type="domain" description="tRNA/rRNA methyltransferase SpoU type" evidence="5">
    <location>
        <begin position="7"/>
        <end position="140"/>
    </location>
</feature>
<dbReference type="GO" id="GO:0002128">
    <property type="term" value="P:tRNA nucleoside ribose methylation"/>
    <property type="evidence" value="ECO:0007669"/>
    <property type="project" value="TreeGrafter"/>
</dbReference>
<dbReference type="RefSeq" id="WP_236986294.1">
    <property type="nucleotide sequence ID" value="NZ_AP023086.1"/>
</dbReference>
<protein>
    <recommendedName>
        <fullName evidence="5">tRNA/rRNA methyltransferase SpoU type domain-containing protein</fullName>
    </recommendedName>
</protein>
<dbReference type="InterPro" id="IPR004384">
    <property type="entry name" value="RNA_MeTrfase_TrmJ/LasT"/>
</dbReference>
<dbReference type="EMBL" id="AP023086">
    <property type="protein sequence ID" value="BCD96811.1"/>
    <property type="molecule type" value="Genomic_DNA"/>
</dbReference>
<keyword evidence="4" id="KW-0949">S-adenosyl-L-methionine</keyword>
<dbReference type="GO" id="GO:0008173">
    <property type="term" value="F:RNA methyltransferase activity"/>
    <property type="evidence" value="ECO:0007669"/>
    <property type="project" value="InterPro"/>
</dbReference>
<dbReference type="CDD" id="cd18098">
    <property type="entry name" value="SpoU-like"/>
    <property type="match status" value="1"/>
</dbReference>
<dbReference type="PANTHER" id="PTHR42786:SF6">
    <property type="entry name" value="TRNA_RRNA METHYLTRANSFERASE SPOU TYPE DOMAIN-CONTAINING PROTEIN"/>
    <property type="match status" value="1"/>
</dbReference>
<gene>
    <name evidence="6" type="ORF">MARGE09_P1011</name>
</gene>
<evidence type="ECO:0000259" key="5">
    <source>
        <dbReference type="Pfam" id="PF00588"/>
    </source>
</evidence>
<dbReference type="InterPro" id="IPR029028">
    <property type="entry name" value="Alpha/beta_knot_MTases"/>
</dbReference>
<dbReference type="KEGG" id="marq:MARGE09_P1011"/>
<evidence type="ECO:0000313" key="7">
    <source>
        <dbReference type="Proteomes" id="UP001320119"/>
    </source>
</evidence>
<dbReference type="InterPro" id="IPR001537">
    <property type="entry name" value="SpoU_MeTrfase"/>
</dbReference>
<name>A0AAN2BJD1_9GAMM</name>
<proteinExistence type="inferred from homology"/>
<dbReference type="GO" id="GO:0005829">
    <property type="term" value="C:cytosol"/>
    <property type="evidence" value="ECO:0007669"/>
    <property type="project" value="TreeGrafter"/>
</dbReference>
<dbReference type="PANTHER" id="PTHR42786">
    <property type="entry name" value="TRNA/RRNA METHYLTRANSFERASE"/>
    <property type="match status" value="1"/>
</dbReference>
<comment type="similarity">
    <text evidence="1">Belongs to the class IV-like SAM-binding methyltransferase superfamily. RNA methyltransferase TrmH family.</text>
</comment>
<dbReference type="GO" id="GO:0003723">
    <property type="term" value="F:RNA binding"/>
    <property type="evidence" value="ECO:0007669"/>
    <property type="project" value="InterPro"/>
</dbReference>
<keyword evidence="2" id="KW-0489">Methyltransferase</keyword>
<dbReference type="Pfam" id="PF00588">
    <property type="entry name" value="SpoU_methylase"/>
    <property type="match status" value="1"/>
</dbReference>
<evidence type="ECO:0000256" key="2">
    <source>
        <dbReference type="ARBA" id="ARBA00022603"/>
    </source>
</evidence>